<reference evidence="2" key="1">
    <citation type="journal article" date="2019" name="Int. J. Syst. Evol. Microbiol.">
        <title>The Global Catalogue of Microorganisms (GCM) 10K type strain sequencing project: providing services to taxonomists for standard genome sequencing and annotation.</title>
        <authorList>
            <consortium name="The Broad Institute Genomics Platform"/>
            <consortium name="The Broad Institute Genome Sequencing Center for Infectious Disease"/>
            <person name="Wu L."/>
            <person name="Ma J."/>
        </authorList>
    </citation>
    <scope>NUCLEOTIDE SEQUENCE [LARGE SCALE GENOMIC DNA]</scope>
    <source>
        <strain evidence="2">CCUG 62974</strain>
    </source>
</reference>
<gene>
    <name evidence="1" type="ORF">ACFQ08_12800</name>
</gene>
<organism evidence="1 2">
    <name type="scientific">Streptosporangium algeriense</name>
    <dbReference type="NCBI Taxonomy" id="1682748"/>
    <lineage>
        <taxon>Bacteria</taxon>
        <taxon>Bacillati</taxon>
        <taxon>Actinomycetota</taxon>
        <taxon>Actinomycetes</taxon>
        <taxon>Streptosporangiales</taxon>
        <taxon>Streptosporangiaceae</taxon>
        <taxon>Streptosporangium</taxon>
    </lineage>
</organism>
<dbReference type="EMBL" id="JBHTHX010000356">
    <property type="protein sequence ID" value="MFD0885428.1"/>
    <property type="molecule type" value="Genomic_DNA"/>
</dbReference>
<keyword evidence="2" id="KW-1185">Reference proteome</keyword>
<dbReference type="Proteomes" id="UP001597024">
    <property type="component" value="Unassembled WGS sequence"/>
</dbReference>
<sequence>MDQTNHSVVVGESVVVKWFTPPAPLPQPAPDVLAHLAETGFTATATPYAALFREGTLLALVTAYLPGAVDGWQWCVDEAAAGRTA</sequence>
<evidence type="ECO:0008006" key="3">
    <source>
        <dbReference type="Google" id="ProtNLM"/>
    </source>
</evidence>
<name>A0ABW3DRX2_9ACTN</name>
<comment type="caution">
    <text evidence="1">The sequence shown here is derived from an EMBL/GenBank/DDBJ whole genome shotgun (WGS) entry which is preliminary data.</text>
</comment>
<proteinExistence type="predicted"/>
<feature type="non-terminal residue" evidence="1">
    <location>
        <position position="85"/>
    </location>
</feature>
<protein>
    <recommendedName>
        <fullName evidence="3">Aminoglycoside phosphotransferase</fullName>
    </recommendedName>
</protein>
<evidence type="ECO:0000313" key="2">
    <source>
        <dbReference type="Proteomes" id="UP001597024"/>
    </source>
</evidence>
<evidence type="ECO:0000313" key="1">
    <source>
        <dbReference type="EMBL" id="MFD0885428.1"/>
    </source>
</evidence>
<accession>A0ABW3DRX2</accession>